<feature type="transmembrane region" description="Helical" evidence="2">
    <location>
        <begin position="140"/>
        <end position="165"/>
    </location>
</feature>
<dbReference type="EC" id="3.4.21.89" evidence="1"/>
<keyword evidence="2" id="KW-0812">Transmembrane</keyword>
<keyword evidence="3" id="KW-0378">Hydrolase</keyword>
<evidence type="ECO:0000256" key="1">
    <source>
        <dbReference type="NCBIfam" id="TIGR02228"/>
    </source>
</evidence>
<proteinExistence type="predicted"/>
<sequence>MSHPTFTDRSAKQASRGRELALNIGAVAGLVCIIAAAASMFLGIKPLVFRSGSMEPAISTGALALTSPVPADELAVGDVVSVVTSGDVRITHRVTALAPMGDGTVAVTMRGDANNADDPSPYIVDEADRVFAHVDGVGYVVAWLSSPVAIFLGGMVAGALCVIAFGRSRNYDDDEVGSRINDDADTADAVRAGVMERTHHE</sequence>
<evidence type="ECO:0000313" key="3">
    <source>
        <dbReference type="EMBL" id="HIT75366.1"/>
    </source>
</evidence>
<dbReference type="GO" id="GO:0016020">
    <property type="term" value="C:membrane"/>
    <property type="evidence" value="ECO:0007669"/>
    <property type="project" value="UniProtKB-UniRule"/>
</dbReference>
<gene>
    <name evidence="3" type="ORF">IAA98_07270</name>
</gene>
<name>A0A9D1GXM1_9ACTN</name>
<dbReference type="NCBIfam" id="TIGR02228">
    <property type="entry name" value="sigpep_I_arch"/>
    <property type="match status" value="1"/>
</dbReference>
<keyword evidence="2" id="KW-1133">Transmembrane helix</keyword>
<reference evidence="3" key="2">
    <citation type="journal article" date="2021" name="PeerJ">
        <title>Extensive microbial diversity within the chicken gut microbiome revealed by metagenomics and culture.</title>
        <authorList>
            <person name="Gilroy R."/>
            <person name="Ravi A."/>
            <person name="Getino M."/>
            <person name="Pursley I."/>
            <person name="Horton D.L."/>
            <person name="Alikhan N.F."/>
            <person name="Baker D."/>
            <person name="Gharbi K."/>
            <person name="Hall N."/>
            <person name="Watson M."/>
            <person name="Adriaenssens E.M."/>
            <person name="Foster-Nyarko E."/>
            <person name="Jarju S."/>
            <person name="Secka A."/>
            <person name="Antonio M."/>
            <person name="Oren A."/>
            <person name="Chaudhuri R.R."/>
            <person name="La Ragione R."/>
            <person name="Hildebrand F."/>
            <person name="Pallen M.J."/>
        </authorList>
    </citation>
    <scope>NUCLEOTIDE SEQUENCE</scope>
    <source>
        <strain evidence="3">ChiGjej1B1-24693</strain>
    </source>
</reference>
<keyword evidence="2" id="KW-0472">Membrane</keyword>
<evidence type="ECO:0000256" key="2">
    <source>
        <dbReference type="SAM" id="Phobius"/>
    </source>
</evidence>
<reference evidence="3" key="1">
    <citation type="submission" date="2020-10" db="EMBL/GenBank/DDBJ databases">
        <authorList>
            <person name="Gilroy R."/>
        </authorList>
    </citation>
    <scope>NUCLEOTIDE SEQUENCE</scope>
    <source>
        <strain evidence="3">ChiGjej1B1-24693</strain>
    </source>
</reference>
<dbReference type="Proteomes" id="UP000886842">
    <property type="component" value="Unassembled WGS sequence"/>
</dbReference>
<organism evidence="3 4">
    <name type="scientific">Candidatus Avipropionibacterium avicola</name>
    <dbReference type="NCBI Taxonomy" id="2840701"/>
    <lineage>
        <taxon>Bacteria</taxon>
        <taxon>Bacillati</taxon>
        <taxon>Actinomycetota</taxon>
        <taxon>Actinomycetes</taxon>
        <taxon>Propionibacteriales</taxon>
        <taxon>Propionibacteriaceae</taxon>
        <taxon>Propionibacteriaceae incertae sedis</taxon>
        <taxon>Candidatus Avipropionibacterium</taxon>
    </lineage>
</organism>
<dbReference type="GO" id="GO:0004252">
    <property type="term" value="F:serine-type endopeptidase activity"/>
    <property type="evidence" value="ECO:0007669"/>
    <property type="project" value="UniProtKB-UniRule"/>
</dbReference>
<accession>A0A9D1GXM1</accession>
<comment type="caution">
    <text evidence="3">The sequence shown here is derived from an EMBL/GenBank/DDBJ whole genome shotgun (WGS) entry which is preliminary data.</text>
</comment>
<dbReference type="InterPro" id="IPR019533">
    <property type="entry name" value="Peptidase_S26"/>
</dbReference>
<dbReference type="AlphaFoldDB" id="A0A9D1GXM1"/>
<protein>
    <recommendedName>
        <fullName evidence="1">Signal peptidase I</fullName>
        <ecNumber evidence="1">3.4.21.89</ecNumber>
    </recommendedName>
</protein>
<feature type="transmembrane region" description="Helical" evidence="2">
    <location>
        <begin position="20"/>
        <end position="44"/>
    </location>
</feature>
<dbReference type="CDD" id="cd06530">
    <property type="entry name" value="S26_SPase_I"/>
    <property type="match status" value="1"/>
</dbReference>
<dbReference type="InterPro" id="IPR001733">
    <property type="entry name" value="Peptidase_S26B"/>
</dbReference>
<evidence type="ECO:0000313" key="4">
    <source>
        <dbReference type="Proteomes" id="UP000886842"/>
    </source>
</evidence>
<dbReference type="GO" id="GO:0006465">
    <property type="term" value="P:signal peptide processing"/>
    <property type="evidence" value="ECO:0007669"/>
    <property type="project" value="UniProtKB-UniRule"/>
</dbReference>
<dbReference type="GO" id="GO:0009003">
    <property type="term" value="F:signal peptidase activity"/>
    <property type="evidence" value="ECO:0007669"/>
    <property type="project" value="UniProtKB-EC"/>
</dbReference>
<dbReference type="EMBL" id="DVLP01000220">
    <property type="protein sequence ID" value="HIT75366.1"/>
    <property type="molecule type" value="Genomic_DNA"/>
</dbReference>